<dbReference type="Pfam" id="PF00766">
    <property type="entry name" value="ETF_alpha"/>
    <property type="match status" value="1"/>
</dbReference>
<dbReference type="Proteomes" id="UP000322634">
    <property type="component" value="Unassembled WGS sequence"/>
</dbReference>
<evidence type="ECO:0000256" key="3">
    <source>
        <dbReference type="ARBA" id="ARBA00011355"/>
    </source>
</evidence>
<feature type="domain" description="Electron transfer flavoprotein alpha/beta-subunit N-terminal" evidence="5">
    <location>
        <begin position="20"/>
        <end position="209"/>
    </location>
</feature>
<dbReference type="InterPro" id="IPR014730">
    <property type="entry name" value="ETF_a/b_N"/>
</dbReference>
<evidence type="ECO:0000259" key="5">
    <source>
        <dbReference type="SMART" id="SM00893"/>
    </source>
</evidence>
<comment type="cofactor">
    <cofactor evidence="1">
        <name>FAD</name>
        <dbReference type="ChEBI" id="CHEBI:57692"/>
    </cofactor>
</comment>
<dbReference type="PANTHER" id="PTHR43153">
    <property type="entry name" value="ELECTRON TRANSFER FLAVOPROTEIN ALPHA"/>
    <property type="match status" value="1"/>
</dbReference>
<keyword evidence="7" id="KW-1185">Reference proteome</keyword>
<dbReference type="EMBL" id="VSFF01000008">
    <property type="protein sequence ID" value="TYC13182.1"/>
    <property type="molecule type" value="Genomic_DNA"/>
</dbReference>
<dbReference type="GO" id="GO:0009055">
    <property type="term" value="F:electron transfer activity"/>
    <property type="evidence" value="ECO:0007669"/>
    <property type="project" value="InterPro"/>
</dbReference>
<comment type="caution">
    <text evidence="6">The sequence shown here is derived from an EMBL/GenBank/DDBJ whole genome shotgun (WGS) entry which is preliminary data.</text>
</comment>
<dbReference type="PANTHER" id="PTHR43153:SF1">
    <property type="entry name" value="ELECTRON TRANSFER FLAVOPROTEIN SUBUNIT ALPHA, MITOCHONDRIAL"/>
    <property type="match status" value="1"/>
</dbReference>
<gene>
    <name evidence="6" type="ORF">FXF65_22020</name>
</gene>
<comment type="function">
    <text evidence="4">The electron transfer flavoprotein serves as a specific electron acceptor for other dehydrogenases. It transfers the electrons to the main respiratory chain via ETF-ubiquinone oxidoreductase (ETF dehydrogenase).</text>
</comment>
<dbReference type="RefSeq" id="WP_148351876.1">
    <property type="nucleotide sequence ID" value="NZ_VSFF01000008.1"/>
</dbReference>
<feature type="domain" description="Electron transfer flavoprotein alpha/beta-subunit N-terminal" evidence="5">
    <location>
        <begin position="275"/>
        <end position="446"/>
    </location>
</feature>
<dbReference type="InterPro" id="IPR014729">
    <property type="entry name" value="Rossmann-like_a/b/a_fold"/>
</dbReference>
<evidence type="ECO:0000313" key="7">
    <source>
        <dbReference type="Proteomes" id="UP000322634"/>
    </source>
</evidence>
<name>A0A5D0U6D4_9ACTN</name>
<comment type="subunit">
    <text evidence="3">Heterodimer of an alpha and a beta subunit.</text>
</comment>
<dbReference type="AlphaFoldDB" id="A0A5D0U6D4"/>
<proteinExistence type="inferred from homology"/>
<comment type="similarity">
    <text evidence="2">Belongs to the ETF alpha-subunit/FixB family.</text>
</comment>
<dbReference type="InterPro" id="IPR014731">
    <property type="entry name" value="ETF_asu_C"/>
</dbReference>
<accession>A0A5D0U6D4</accession>
<dbReference type="GO" id="GO:0050660">
    <property type="term" value="F:flavin adenine dinucleotide binding"/>
    <property type="evidence" value="ECO:0007669"/>
    <property type="project" value="InterPro"/>
</dbReference>
<dbReference type="OrthoDB" id="9781325at2"/>
<sequence>MRIAVLAKQIPHPSEMRLENGQLVRDQVRLETNSYCRRANAQAVAMAGEQGEVVVFTMGPPSAEQTVREMVARGATRGVLISDPAFAGSDTLITARVLARAIEREGEFDLVLTGEYSLDSETGQVNAQLAELLGLPFIGPCKTLHVVDGVAVAMVELDGGYADVEVLLPAVASAAERLCAPSKASPDECAAVPAARIGHRTAADLGFQPGEVGLAASPTQVGTVLETAIGNGRAGARTASAEEALRLLDALPPAPGVDLSSSGGSAVPRAADGRDVWYLADPTSGPVDPDLLNAVRALARRAGRRVVGVVGDDVGAVAGAVDGVLRFCGANAPDDWVRPICAKIERARPHCVIFDATNWGRELAARIAARLGWGLVGDAVRFTVEDGAVVAWKAAFSGQAMVPISSSSPTLLATVRSGALAGSPPPGDVPGRAPIETVLVASVSKVIYSPTRDPDVDARELGCARCVVVVGRGVDPGEYGELDELRELLGAGPLAATRKVADSGWLPRTRQIGITGRSLAPELVVSIGANGGFNHSAGFVSAGRILAVNVDPDAKIFEVADVGIVGDWRRVVRELCAALRDREVTALPAPRG</sequence>
<evidence type="ECO:0000256" key="1">
    <source>
        <dbReference type="ARBA" id="ARBA00001974"/>
    </source>
</evidence>
<dbReference type="GO" id="GO:0033539">
    <property type="term" value="P:fatty acid beta-oxidation using acyl-CoA dehydrogenase"/>
    <property type="evidence" value="ECO:0007669"/>
    <property type="project" value="TreeGrafter"/>
</dbReference>
<dbReference type="Gene3D" id="3.40.50.620">
    <property type="entry name" value="HUPs"/>
    <property type="match status" value="2"/>
</dbReference>
<organism evidence="6 7">
    <name type="scientific">Actinomadura syzygii</name>
    <dbReference type="NCBI Taxonomy" id="1427538"/>
    <lineage>
        <taxon>Bacteria</taxon>
        <taxon>Bacillati</taxon>
        <taxon>Actinomycetota</taxon>
        <taxon>Actinomycetes</taxon>
        <taxon>Streptosporangiales</taxon>
        <taxon>Thermomonosporaceae</taxon>
        <taxon>Actinomadura</taxon>
    </lineage>
</organism>
<dbReference type="SUPFAM" id="SSF52467">
    <property type="entry name" value="DHS-like NAD/FAD-binding domain"/>
    <property type="match status" value="1"/>
</dbReference>
<reference evidence="6 7" key="1">
    <citation type="submission" date="2019-08" db="EMBL/GenBank/DDBJ databases">
        <title>Actinomadura sp. nov. CYP1-5 isolated from mountain soil.</title>
        <authorList>
            <person name="Songsumanus A."/>
            <person name="Kuncharoen N."/>
            <person name="Kudo T."/>
            <person name="Yuki M."/>
            <person name="Igarashi Y."/>
            <person name="Tanasupawat S."/>
        </authorList>
    </citation>
    <scope>NUCLEOTIDE SEQUENCE [LARGE SCALE GENOMIC DNA]</scope>
    <source>
        <strain evidence="6 7">GKU157</strain>
    </source>
</reference>
<dbReference type="SMART" id="SM00893">
    <property type="entry name" value="ETF"/>
    <property type="match status" value="2"/>
</dbReference>
<dbReference type="Pfam" id="PF01012">
    <property type="entry name" value="ETF"/>
    <property type="match status" value="2"/>
</dbReference>
<evidence type="ECO:0000256" key="4">
    <source>
        <dbReference type="ARBA" id="ARBA00025649"/>
    </source>
</evidence>
<dbReference type="InterPro" id="IPR029035">
    <property type="entry name" value="DHS-like_NAD/FAD-binding_dom"/>
</dbReference>
<evidence type="ECO:0000313" key="6">
    <source>
        <dbReference type="EMBL" id="TYC13182.1"/>
    </source>
</evidence>
<dbReference type="SUPFAM" id="SSF52402">
    <property type="entry name" value="Adenine nucleotide alpha hydrolases-like"/>
    <property type="match status" value="2"/>
</dbReference>
<protein>
    <recommendedName>
        <fullName evidence="5">Electron transfer flavoprotein alpha/beta-subunit N-terminal domain-containing protein</fullName>
    </recommendedName>
</protein>
<dbReference type="InterPro" id="IPR001308">
    <property type="entry name" value="ETF_a/FixB"/>
</dbReference>
<dbReference type="Gene3D" id="3.40.50.1220">
    <property type="entry name" value="TPP-binding domain"/>
    <property type="match status" value="1"/>
</dbReference>
<evidence type="ECO:0000256" key="2">
    <source>
        <dbReference type="ARBA" id="ARBA00005817"/>
    </source>
</evidence>